<evidence type="ECO:0000256" key="13">
    <source>
        <dbReference type="ARBA" id="ARBA00023237"/>
    </source>
</evidence>
<keyword evidence="5" id="KW-0410">Iron transport</keyword>
<dbReference type="InterPro" id="IPR010105">
    <property type="entry name" value="TonB_sidphr_rcpt"/>
</dbReference>
<evidence type="ECO:0000313" key="20">
    <source>
        <dbReference type="EMBL" id="SEG81973.1"/>
    </source>
</evidence>
<dbReference type="PANTHER" id="PTHR32552">
    <property type="entry name" value="FERRICHROME IRON RECEPTOR-RELATED"/>
    <property type="match status" value="1"/>
</dbReference>
<proteinExistence type="inferred from homology"/>
<evidence type="ECO:0000256" key="15">
    <source>
        <dbReference type="PROSITE-ProRule" id="PRU10144"/>
    </source>
</evidence>
<dbReference type="InterPro" id="IPR036942">
    <property type="entry name" value="Beta-barrel_TonB_sf"/>
</dbReference>
<keyword evidence="9" id="KW-0406">Ion transport</keyword>
<dbReference type="GO" id="GO:0015891">
    <property type="term" value="P:siderophore transport"/>
    <property type="evidence" value="ECO:0007669"/>
    <property type="project" value="InterPro"/>
</dbReference>
<dbReference type="GO" id="GO:0015344">
    <property type="term" value="F:siderophore uptake transmembrane transporter activity"/>
    <property type="evidence" value="ECO:0007669"/>
    <property type="project" value="TreeGrafter"/>
</dbReference>
<keyword evidence="12 20" id="KW-0675">Receptor</keyword>
<accession>A0A1H6DAU3</accession>
<dbReference type="InterPro" id="IPR039426">
    <property type="entry name" value="TonB-dep_rcpt-like"/>
</dbReference>
<keyword evidence="21" id="KW-1185">Reference proteome</keyword>
<evidence type="ECO:0000256" key="2">
    <source>
        <dbReference type="ARBA" id="ARBA00009810"/>
    </source>
</evidence>
<evidence type="ECO:0000256" key="9">
    <source>
        <dbReference type="ARBA" id="ARBA00023065"/>
    </source>
</evidence>
<feature type="domain" description="TonB-dependent receptor plug" evidence="19">
    <location>
        <begin position="72"/>
        <end position="161"/>
    </location>
</feature>
<evidence type="ECO:0000256" key="3">
    <source>
        <dbReference type="ARBA" id="ARBA00022448"/>
    </source>
</evidence>
<comment type="subcellular location">
    <subcellularLocation>
        <location evidence="1 14">Cell outer membrane</location>
        <topology evidence="1 14">Multi-pass membrane protein</topology>
    </subcellularLocation>
</comment>
<keyword evidence="10 16" id="KW-0798">TonB box</keyword>
<dbReference type="InterPro" id="IPR012910">
    <property type="entry name" value="Plug_dom"/>
</dbReference>
<evidence type="ECO:0000256" key="12">
    <source>
        <dbReference type="ARBA" id="ARBA00023170"/>
    </source>
</evidence>
<dbReference type="EMBL" id="FNVQ01000005">
    <property type="protein sequence ID" value="SEG81973.1"/>
    <property type="molecule type" value="Genomic_DNA"/>
</dbReference>
<reference evidence="20 21" key="1">
    <citation type="submission" date="2016-10" db="EMBL/GenBank/DDBJ databases">
        <authorList>
            <person name="de Groot N.N."/>
        </authorList>
    </citation>
    <scope>NUCLEOTIDE SEQUENCE [LARGE SCALE GENOMIC DNA]</scope>
    <source>
        <strain evidence="20 21">DSM 22012</strain>
    </source>
</reference>
<evidence type="ECO:0000256" key="8">
    <source>
        <dbReference type="ARBA" id="ARBA00023004"/>
    </source>
</evidence>
<name>A0A1H6DAU3_9GAMM</name>
<dbReference type="InterPro" id="IPR037066">
    <property type="entry name" value="Plug_dom_sf"/>
</dbReference>
<dbReference type="AlphaFoldDB" id="A0A1H6DAU3"/>
<gene>
    <name evidence="20" type="ORF">SAMN05444390_105287</name>
</gene>
<dbReference type="NCBIfam" id="TIGR01783">
    <property type="entry name" value="TonB-siderophor"/>
    <property type="match status" value="1"/>
</dbReference>
<keyword evidence="7 17" id="KW-0732">Signal</keyword>
<dbReference type="InterPro" id="IPR010917">
    <property type="entry name" value="TonB_rcpt_CS"/>
</dbReference>
<keyword evidence="3 14" id="KW-0813">Transport</keyword>
<evidence type="ECO:0000259" key="18">
    <source>
        <dbReference type="Pfam" id="PF00593"/>
    </source>
</evidence>
<comment type="similarity">
    <text evidence="2 14 16">Belongs to the TonB-dependent receptor family.</text>
</comment>
<dbReference type="SUPFAM" id="SSF56935">
    <property type="entry name" value="Porins"/>
    <property type="match status" value="1"/>
</dbReference>
<keyword evidence="8" id="KW-0408">Iron</keyword>
<dbReference type="PROSITE" id="PS01156">
    <property type="entry name" value="TONB_DEPENDENT_REC_2"/>
    <property type="match status" value="1"/>
</dbReference>
<feature type="domain" description="TonB-dependent receptor-like beta-barrel" evidence="18">
    <location>
        <begin position="243"/>
        <end position="686"/>
    </location>
</feature>
<dbReference type="Gene3D" id="2.170.130.10">
    <property type="entry name" value="TonB-dependent receptor, plug domain"/>
    <property type="match status" value="1"/>
</dbReference>
<evidence type="ECO:0000259" key="19">
    <source>
        <dbReference type="Pfam" id="PF07715"/>
    </source>
</evidence>
<evidence type="ECO:0000256" key="14">
    <source>
        <dbReference type="PROSITE-ProRule" id="PRU01360"/>
    </source>
</evidence>
<evidence type="ECO:0000256" key="4">
    <source>
        <dbReference type="ARBA" id="ARBA00022452"/>
    </source>
</evidence>
<evidence type="ECO:0000256" key="6">
    <source>
        <dbReference type="ARBA" id="ARBA00022692"/>
    </source>
</evidence>
<evidence type="ECO:0000256" key="1">
    <source>
        <dbReference type="ARBA" id="ARBA00004571"/>
    </source>
</evidence>
<evidence type="ECO:0000256" key="17">
    <source>
        <dbReference type="SAM" id="SignalP"/>
    </source>
</evidence>
<evidence type="ECO:0000313" key="21">
    <source>
        <dbReference type="Proteomes" id="UP000236745"/>
    </source>
</evidence>
<keyword evidence="4 14" id="KW-1134">Transmembrane beta strand</keyword>
<dbReference type="GO" id="GO:0009279">
    <property type="term" value="C:cell outer membrane"/>
    <property type="evidence" value="ECO:0007669"/>
    <property type="project" value="UniProtKB-SubCell"/>
</dbReference>
<dbReference type="InterPro" id="IPR000531">
    <property type="entry name" value="Beta-barrel_TonB"/>
</dbReference>
<feature type="chain" id="PRO_5009295710" evidence="17">
    <location>
        <begin position="34"/>
        <end position="717"/>
    </location>
</feature>
<dbReference type="Pfam" id="PF00593">
    <property type="entry name" value="TonB_dep_Rec_b-barrel"/>
    <property type="match status" value="1"/>
</dbReference>
<dbReference type="Gene3D" id="2.40.170.20">
    <property type="entry name" value="TonB-dependent receptor, beta-barrel domain"/>
    <property type="match status" value="1"/>
</dbReference>
<sequence length="717" mass="79633">MQYAARVKSARGKTARLKNLALVIGAISLPAQAETVTNLDTLVIEADALKAEPGGTMKSAAPADSQSLTLGNVGKEKIESLQVNDISEAIDTISGIHRIGGGTNYDYVSRGFSLTRDNVKMDGMNAWALKDQSMPAILLDDVEVLKGVGSMFYGSQEPGGTINLVTKKPQAERYNEIDLQGGAWLSDDTDAGWGKSALSFDSTGELGERSDVLYRVIGEYRDDKGFRDYEDKDGYFLAPMLTWLIDDRQSLTAQFEVTRYDYNYPSGLVAAESDIKQVADITTNYLGPQNDATDEGVAASLTYNRDLGNGWSSVTKWRSVWHEDERATFWVRSVRDGTVKRSYRHLLNKQENHSLDSYFTGEVTTGSIAHRLTLGGSYAYTRNDFNRLNWGNIDSALDLDLYNPVHDYIDLDSISNGDGLHRVFTYDTYSLYGQDVIALTDKLDLQAGLRYDWQHREMEAKAYTNVSGRSYEAELYETNEDFLTPTLGLSYRLNNDWRLHGSYSESYETSAVSNTDADGNTFDPETGKQYEVGIHYTPAADWNAELVLFQINKENVIVSGDDGYSAALGEVRSRGAELGLGWNPTSRLALQASYTLLDTVILTGDQDSTDNEEGNEFLNSPRNQISLQAQYKASEALDLGAVFFAQSRRYGSSDNELELPGFGRLDLTASFQLSPDLDMGLALKNVFDKQYYLAADRDTAIYPGAPRFLQASLKYRF</sequence>
<evidence type="ECO:0000256" key="16">
    <source>
        <dbReference type="RuleBase" id="RU003357"/>
    </source>
</evidence>
<protein>
    <submittedName>
        <fullName evidence="20">TonB-dependent siderophore receptor</fullName>
    </submittedName>
</protein>
<dbReference type="GO" id="GO:0038023">
    <property type="term" value="F:signaling receptor activity"/>
    <property type="evidence" value="ECO:0007669"/>
    <property type="project" value="InterPro"/>
</dbReference>
<dbReference type="CDD" id="cd01347">
    <property type="entry name" value="ligand_gated_channel"/>
    <property type="match status" value="1"/>
</dbReference>
<keyword evidence="11 14" id="KW-0472">Membrane</keyword>
<dbReference type="PROSITE" id="PS52016">
    <property type="entry name" value="TONB_DEPENDENT_REC_3"/>
    <property type="match status" value="1"/>
</dbReference>
<dbReference type="Proteomes" id="UP000236745">
    <property type="component" value="Unassembled WGS sequence"/>
</dbReference>
<keyword evidence="13 14" id="KW-0998">Cell outer membrane</keyword>
<dbReference type="Pfam" id="PF07715">
    <property type="entry name" value="Plug"/>
    <property type="match status" value="1"/>
</dbReference>
<evidence type="ECO:0000256" key="11">
    <source>
        <dbReference type="ARBA" id="ARBA00023136"/>
    </source>
</evidence>
<evidence type="ECO:0000256" key="7">
    <source>
        <dbReference type="ARBA" id="ARBA00022729"/>
    </source>
</evidence>
<dbReference type="PANTHER" id="PTHR32552:SF68">
    <property type="entry name" value="FERRICHROME OUTER MEMBRANE TRANSPORTER_PHAGE RECEPTOR"/>
    <property type="match status" value="1"/>
</dbReference>
<evidence type="ECO:0000256" key="5">
    <source>
        <dbReference type="ARBA" id="ARBA00022496"/>
    </source>
</evidence>
<organism evidence="20 21">
    <name type="scientific">Marinobacterium lutimaris</name>
    <dbReference type="NCBI Taxonomy" id="568106"/>
    <lineage>
        <taxon>Bacteria</taxon>
        <taxon>Pseudomonadati</taxon>
        <taxon>Pseudomonadota</taxon>
        <taxon>Gammaproteobacteria</taxon>
        <taxon>Oceanospirillales</taxon>
        <taxon>Oceanospirillaceae</taxon>
        <taxon>Marinobacterium</taxon>
    </lineage>
</organism>
<feature type="short sequence motif" description="TonB C-terminal box" evidence="15">
    <location>
        <begin position="700"/>
        <end position="717"/>
    </location>
</feature>
<feature type="signal peptide" evidence="17">
    <location>
        <begin position="1"/>
        <end position="33"/>
    </location>
</feature>
<keyword evidence="6 14" id="KW-0812">Transmembrane</keyword>
<evidence type="ECO:0000256" key="10">
    <source>
        <dbReference type="ARBA" id="ARBA00023077"/>
    </source>
</evidence>